<proteinExistence type="predicted"/>
<dbReference type="OrthoDB" id="1930341at2759"/>
<feature type="compositionally biased region" description="Basic and acidic residues" evidence="1">
    <location>
        <begin position="30"/>
        <end position="42"/>
    </location>
</feature>
<feature type="compositionally biased region" description="Polar residues" evidence="1">
    <location>
        <begin position="138"/>
        <end position="159"/>
    </location>
</feature>
<evidence type="ECO:0000313" key="2">
    <source>
        <dbReference type="EMBL" id="RWR79044.1"/>
    </source>
</evidence>
<dbReference type="PANTHER" id="PTHR33924:SF5">
    <property type="entry name" value="CATION-TRANSPORTING ATPASE"/>
    <property type="match status" value="1"/>
</dbReference>
<dbReference type="Proteomes" id="UP000283530">
    <property type="component" value="Unassembled WGS sequence"/>
</dbReference>
<protein>
    <submittedName>
        <fullName evidence="2">Uncharacterized protein</fullName>
    </submittedName>
</protein>
<evidence type="ECO:0000256" key="1">
    <source>
        <dbReference type="SAM" id="MobiDB-lite"/>
    </source>
</evidence>
<feature type="region of interest" description="Disordered" evidence="1">
    <location>
        <begin position="129"/>
        <end position="166"/>
    </location>
</feature>
<feature type="region of interest" description="Disordered" evidence="1">
    <location>
        <begin position="236"/>
        <end position="255"/>
    </location>
</feature>
<accession>A0A443NKL7</accession>
<dbReference type="AlphaFoldDB" id="A0A443NKL7"/>
<feature type="compositionally biased region" description="Low complexity" evidence="1">
    <location>
        <begin position="1"/>
        <end position="23"/>
    </location>
</feature>
<keyword evidence="3" id="KW-1185">Reference proteome</keyword>
<name>A0A443NKL7_9MAGN</name>
<gene>
    <name evidence="2" type="ORF">CKAN_00760100</name>
</gene>
<feature type="compositionally biased region" description="Basic and acidic residues" evidence="1">
    <location>
        <begin position="55"/>
        <end position="65"/>
    </location>
</feature>
<sequence>MDRSESSISSSDLSNGNPKSPSKSSRRKRNYSETRSRSDVNRKRVKMRDLNSVFRSEETQSRHSDVQLNKEATTRACVGKKGEGETSKITDAESTHSAMLQEVTIGQDSLSLLEAAACLSLAHVDHHSPNLKTDVRHSNNSGCDTTSAHASNDNKSSAATKPEKGLDLNIKTSSSIGMNLNEDVSSRLNQELFCSYRSLGHVKSRVSSECGSSTGPLEENIPLRMWKEMKQNGFLSSNKHGGIPVQKQQIKSRKSKNDLIKKKMEIAKREQVNRFTKIAAPSGLLSGLNPGIINHVRNSKQVHSIIEALVRSEKHDDQNQKGQVAQLGGGSTESNIHDAGADKVGCCYEDESCKALLGSRHITGPSPLSLNRVSIPSSTECRGGIGELHETDRSIFYEPSIASQYIFGCEDDTLMLKLSSATALTQENADCMSIEEFSPNQETVTSLSVKAATVASQWLELLHQDLRGRLAALQRSRKRVRAVILSEFPCLLSYDFTSNQKNDAASDTHMARWISLFAQMDKTLSEEEKHLESWLRQVKEMQLHCERGLQFVMIPRMNIAPSEKDSRSKKLEAIERECAVRAAAASIYSTCNLVTSAENVSCF</sequence>
<comment type="caution">
    <text evidence="2">The sequence shown here is derived from an EMBL/GenBank/DDBJ whole genome shotgun (WGS) entry which is preliminary data.</text>
</comment>
<dbReference type="PANTHER" id="PTHR33924">
    <property type="entry name" value="CATION-TRANSPORTING ATPASE"/>
    <property type="match status" value="1"/>
</dbReference>
<feature type="region of interest" description="Disordered" evidence="1">
    <location>
        <begin position="313"/>
        <end position="334"/>
    </location>
</feature>
<evidence type="ECO:0000313" key="3">
    <source>
        <dbReference type="Proteomes" id="UP000283530"/>
    </source>
</evidence>
<dbReference type="EMBL" id="QPKB01000003">
    <property type="protein sequence ID" value="RWR79044.1"/>
    <property type="molecule type" value="Genomic_DNA"/>
</dbReference>
<feature type="region of interest" description="Disordered" evidence="1">
    <location>
        <begin position="1"/>
        <end position="67"/>
    </location>
</feature>
<organism evidence="2 3">
    <name type="scientific">Cinnamomum micranthum f. kanehirae</name>
    <dbReference type="NCBI Taxonomy" id="337451"/>
    <lineage>
        <taxon>Eukaryota</taxon>
        <taxon>Viridiplantae</taxon>
        <taxon>Streptophyta</taxon>
        <taxon>Embryophyta</taxon>
        <taxon>Tracheophyta</taxon>
        <taxon>Spermatophyta</taxon>
        <taxon>Magnoliopsida</taxon>
        <taxon>Magnoliidae</taxon>
        <taxon>Laurales</taxon>
        <taxon>Lauraceae</taxon>
        <taxon>Cinnamomum</taxon>
    </lineage>
</organism>
<reference evidence="2 3" key="1">
    <citation type="journal article" date="2019" name="Nat. Plants">
        <title>Stout camphor tree genome fills gaps in understanding of flowering plant genome evolution.</title>
        <authorList>
            <person name="Chaw S.M."/>
            <person name="Liu Y.C."/>
            <person name="Wu Y.W."/>
            <person name="Wang H.Y."/>
            <person name="Lin C.I."/>
            <person name="Wu C.S."/>
            <person name="Ke H.M."/>
            <person name="Chang L.Y."/>
            <person name="Hsu C.Y."/>
            <person name="Yang H.T."/>
            <person name="Sudianto E."/>
            <person name="Hsu M.H."/>
            <person name="Wu K.P."/>
            <person name="Wang L.N."/>
            <person name="Leebens-Mack J.H."/>
            <person name="Tsai I.J."/>
        </authorList>
    </citation>
    <scope>NUCLEOTIDE SEQUENCE [LARGE SCALE GENOMIC DNA]</scope>
    <source>
        <strain evidence="3">cv. Chaw 1501</strain>
        <tissue evidence="2">Young leaves</tissue>
    </source>
</reference>